<reference evidence="1 2" key="1">
    <citation type="submission" date="2014-11" db="EMBL/GenBank/DDBJ databases">
        <authorList>
            <person name="Zhu J."/>
            <person name="Qi W."/>
            <person name="Song R."/>
        </authorList>
    </citation>
    <scope>NUCLEOTIDE SEQUENCE [LARGE SCALE GENOMIC DNA]</scope>
</reference>
<sequence length="133" mass="14860">MSLARELRPQFPFTPAPSPPAGCEDLWYRRWAFAENIHPLAGTPSCLQAALHRPTGWSTWASLSLLSVWSLRSCCALCMRPPRASHRSWRDGDDPNCKVLRVEAFTLVVPHPAETSGTDLPYTWVDTALGKDE</sequence>
<keyword evidence="2" id="KW-1185">Reference proteome</keyword>
<proteinExistence type="predicted"/>
<dbReference type="EMBL" id="CDMY01000358">
    <property type="protein sequence ID" value="CEM05440.1"/>
    <property type="molecule type" value="Genomic_DNA"/>
</dbReference>
<accession>A0A0G4F264</accession>
<protein>
    <submittedName>
        <fullName evidence="1">Uncharacterized protein</fullName>
    </submittedName>
</protein>
<evidence type="ECO:0000313" key="2">
    <source>
        <dbReference type="Proteomes" id="UP000041254"/>
    </source>
</evidence>
<dbReference type="VEuPathDB" id="CryptoDB:Vbra_8679"/>
<dbReference type="InParanoid" id="A0A0G4F264"/>
<dbReference type="AlphaFoldDB" id="A0A0G4F264"/>
<evidence type="ECO:0000313" key="1">
    <source>
        <dbReference type="EMBL" id="CEM05440.1"/>
    </source>
</evidence>
<name>A0A0G4F264_VITBC</name>
<dbReference type="Proteomes" id="UP000041254">
    <property type="component" value="Unassembled WGS sequence"/>
</dbReference>
<gene>
    <name evidence="1" type="ORF">Vbra_8679</name>
</gene>
<organism evidence="1 2">
    <name type="scientific">Vitrella brassicaformis (strain CCMP3155)</name>
    <dbReference type="NCBI Taxonomy" id="1169540"/>
    <lineage>
        <taxon>Eukaryota</taxon>
        <taxon>Sar</taxon>
        <taxon>Alveolata</taxon>
        <taxon>Colpodellida</taxon>
        <taxon>Vitrellaceae</taxon>
        <taxon>Vitrella</taxon>
    </lineage>
</organism>